<dbReference type="SUPFAM" id="SSF51445">
    <property type="entry name" value="(Trans)glycosidases"/>
    <property type="match status" value="1"/>
</dbReference>
<keyword evidence="6" id="KW-1185">Reference proteome</keyword>
<dbReference type="AlphaFoldDB" id="A0A939ELE5"/>
<keyword evidence="2" id="KW-0378">Hydrolase</keyword>
<organism evidence="5 6">
    <name type="scientific">Roseibium limicola</name>
    <dbReference type="NCBI Taxonomy" id="2816037"/>
    <lineage>
        <taxon>Bacteria</taxon>
        <taxon>Pseudomonadati</taxon>
        <taxon>Pseudomonadota</taxon>
        <taxon>Alphaproteobacteria</taxon>
        <taxon>Hyphomicrobiales</taxon>
        <taxon>Stappiaceae</taxon>
        <taxon>Roseibium</taxon>
    </lineage>
</organism>
<keyword evidence="4" id="KW-0472">Membrane</keyword>
<dbReference type="GO" id="GO:0003796">
    <property type="term" value="F:lysozyme activity"/>
    <property type="evidence" value="ECO:0007669"/>
    <property type="project" value="InterPro"/>
</dbReference>
<name>A0A939ELE5_9HYPH</name>
<evidence type="ECO:0000313" key="5">
    <source>
        <dbReference type="EMBL" id="MBO0344771.1"/>
    </source>
</evidence>
<comment type="caution">
    <text evidence="5">The sequence shown here is derived from an EMBL/GenBank/DDBJ whole genome shotgun (WGS) entry which is preliminary data.</text>
</comment>
<proteinExistence type="inferred from homology"/>
<dbReference type="GO" id="GO:0009253">
    <property type="term" value="P:peptidoglycan catabolic process"/>
    <property type="evidence" value="ECO:0007669"/>
    <property type="project" value="InterPro"/>
</dbReference>
<comment type="similarity">
    <text evidence="1">Belongs to the glycosyl hydrolase 25 family.</text>
</comment>
<dbReference type="Proteomes" id="UP000664779">
    <property type="component" value="Unassembled WGS sequence"/>
</dbReference>
<keyword evidence="4" id="KW-1133">Transmembrane helix</keyword>
<dbReference type="EMBL" id="JAFLNF010000002">
    <property type="protein sequence ID" value="MBO0344771.1"/>
    <property type="molecule type" value="Genomic_DNA"/>
</dbReference>
<dbReference type="SMART" id="SM00641">
    <property type="entry name" value="Glyco_25"/>
    <property type="match status" value="1"/>
</dbReference>
<protein>
    <submittedName>
        <fullName evidence="5">Lysozyme</fullName>
    </submittedName>
</protein>
<sequence>MSFLSTGLRVLFYCIVGAVLIIVGAAIFFMTWEPDRADFAFRGIDVSHHNGPINWSRVASDDVAFVYIKATEGKDFSDPAFLRNWQGANASGLAVGAYHYFSFCSSGEEQAENFLAHLPHNGPMLPPALDLELTEGSDCPAPEAADVRREIAAFVQNVELRLQAKLVLYAPEDFYLSYLKDAGVNRPIWVRSLWQSPFYAPNWVFWQYHARGSISGIEGDVDLNVLATRRELSDLLIK</sequence>
<evidence type="ECO:0000256" key="1">
    <source>
        <dbReference type="ARBA" id="ARBA00010646"/>
    </source>
</evidence>
<evidence type="ECO:0000313" key="6">
    <source>
        <dbReference type="Proteomes" id="UP000664779"/>
    </source>
</evidence>
<gene>
    <name evidence="5" type="ORF">J0X15_06035</name>
</gene>
<dbReference type="GO" id="GO:0016052">
    <property type="term" value="P:carbohydrate catabolic process"/>
    <property type="evidence" value="ECO:0007669"/>
    <property type="project" value="TreeGrafter"/>
</dbReference>
<reference evidence="5" key="1">
    <citation type="submission" date="2021-03" db="EMBL/GenBank/DDBJ databases">
        <title>Roseibium sp. CAU 1637 isolated from Incheon.</title>
        <authorList>
            <person name="Kim W."/>
        </authorList>
    </citation>
    <scope>NUCLEOTIDE SEQUENCE</scope>
    <source>
        <strain evidence="5">CAU 1637</strain>
    </source>
</reference>
<dbReference type="PROSITE" id="PS51904">
    <property type="entry name" value="GLYCOSYL_HYDROL_F25_2"/>
    <property type="match status" value="1"/>
</dbReference>
<evidence type="ECO:0000256" key="2">
    <source>
        <dbReference type="ARBA" id="ARBA00022801"/>
    </source>
</evidence>
<keyword evidence="3" id="KW-0326">Glycosidase</keyword>
<accession>A0A939ELE5</accession>
<dbReference type="InterPro" id="IPR018077">
    <property type="entry name" value="Glyco_hydro_fam25_subgr"/>
</dbReference>
<dbReference type="InterPro" id="IPR017853">
    <property type="entry name" value="GH"/>
</dbReference>
<evidence type="ECO:0000256" key="4">
    <source>
        <dbReference type="SAM" id="Phobius"/>
    </source>
</evidence>
<dbReference type="GO" id="GO:0016998">
    <property type="term" value="P:cell wall macromolecule catabolic process"/>
    <property type="evidence" value="ECO:0007669"/>
    <property type="project" value="InterPro"/>
</dbReference>
<evidence type="ECO:0000256" key="3">
    <source>
        <dbReference type="ARBA" id="ARBA00023295"/>
    </source>
</evidence>
<dbReference type="Pfam" id="PF01183">
    <property type="entry name" value="Glyco_hydro_25"/>
    <property type="match status" value="1"/>
</dbReference>
<feature type="transmembrane region" description="Helical" evidence="4">
    <location>
        <begin position="12"/>
        <end position="32"/>
    </location>
</feature>
<dbReference type="Gene3D" id="3.20.20.80">
    <property type="entry name" value="Glycosidases"/>
    <property type="match status" value="1"/>
</dbReference>
<dbReference type="PANTHER" id="PTHR34135:SF2">
    <property type="entry name" value="LYSOZYME"/>
    <property type="match status" value="1"/>
</dbReference>
<dbReference type="InterPro" id="IPR002053">
    <property type="entry name" value="Glyco_hydro_25"/>
</dbReference>
<keyword evidence="4" id="KW-0812">Transmembrane</keyword>
<dbReference type="PANTHER" id="PTHR34135">
    <property type="entry name" value="LYSOZYME"/>
    <property type="match status" value="1"/>
</dbReference>